<evidence type="ECO:0008006" key="4">
    <source>
        <dbReference type="Google" id="ProtNLM"/>
    </source>
</evidence>
<evidence type="ECO:0000313" key="2">
    <source>
        <dbReference type="EMBL" id="KAK4539649.1"/>
    </source>
</evidence>
<reference evidence="2 3" key="1">
    <citation type="submission" date="2021-11" db="EMBL/GenBank/DDBJ databases">
        <title>Black yeast isolated from Biological Soil Crust.</title>
        <authorList>
            <person name="Kurbessoian T."/>
        </authorList>
    </citation>
    <scope>NUCLEOTIDE SEQUENCE [LARGE SCALE GENOMIC DNA]</scope>
    <source>
        <strain evidence="2 3">CCFEE 5522</strain>
    </source>
</reference>
<keyword evidence="3" id="KW-1185">Reference proteome</keyword>
<dbReference type="EMBL" id="JAVFHQ010000087">
    <property type="protein sequence ID" value="KAK4539649.1"/>
    <property type="molecule type" value="Genomic_DNA"/>
</dbReference>
<comment type="caution">
    <text evidence="2">The sequence shown here is derived from an EMBL/GenBank/DDBJ whole genome shotgun (WGS) entry which is preliminary data.</text>
</comment>
<evidence type="ECO:0000313" key="3">
    <source>
        <dbReference type="Proteomes" id="UP001324427"/>
    </source>
</evidence>
<sequence length="141" mass="14474">MSARVWQFGGVAAAGGVAYYLYNAGGNPKVAEKKFEADAAKLSSNMTSGMSGKGTEAQKHGEALAADAGARIDNAFKDAKAGVSKIDSKLEGYRKEAESAIDSKTAEAQARGKAAVDSFDKNVTEGASKAKSSVSGWFGGK</sequence>
<gene>
    <name evidence="2" type="ORF">LTR36_010475</name>
</gene>
<accession>A0AAV9J419</accession>
<protein>
    <recommendedName>
        <fullName evidence="4">Calcofluor white hypersensitive protein</fullName>
    </recommendedName>
</protein>
<evidence type="ECO:0000256" key="1">
    <source>
        <dbReference type="SAM" id="MobiDB-lite"/>
    </source>
</evidence>
<feature type="region of interest" description="Disordered" evidence="1">
    <location>
        <begin position="100"/>
        <end position="141"/>
    </location>
</feature>
<dbReference type="Proteomes" id="UP001324427">
    <property type="component" value="Unassembled WGS sequence"/>
</dbReference>
<proteinExistence type="predicted"/>
<dbReference type="AlphaFoldDB" id="A0AAV9J419"/>
<name>A0AAV9J419_9PEZI</name>
<organism evidence="2 3">
    <name type="scientific">Oleoguttula mirabilis</name>
    <dbReference type="NCBI Taxonomy" id="1507867"/>
    <lineage>
        <taxon>Eukaryota</taxon>
        <taxon>Fungi</taxon>
        <taxon>Dikarya</taxon>
        <taxon>Ascomycota</taxon>
        <taxon>Pezizomycotina</taxon>
        <taxon>Dothideomycetes</taxon>
        <taxon>Dothideomycetidae</taxon>
        <taxon>Mycosphaerellales</taxon>
        <taxon>Teratosphaeriaceae</taxon>
        <taxon>Oleoguttula</taxon>
    </lineage>
</organism>